<dbReference type="EMBL" id="AGFM01000058">
    <property type="protein sequence ID" value="EHJ59318.1"/>
    <property type="molecule type" value="Genomic_DNA"/>
</dbReference>
<dbReference type="InterPro" id="IPR036291">
    <property type="entry name" value="NAD(P)-bd_dom_sf"/>
</dbReference>
<reference evidence="2 3" key="1">
    <citation type="journal article" date="2012" name="J. Bacteriol.">
        <title>Genome sequence of benzo(a)pyrene-degrading bacterium Novosphingobium pentaromativorans US6-1.</title>
        <authorList>
            <person name="Luo Y.R."/>
            <person name="Kang S.G."/>
            <person name="Kim S.J."/>
            <person name="Kim M.R."/>
            <person name="Li N."/>
            <person name="Lee J.H."/>
            <person name="Kwon K.K."/>
        </authorList>
    </citation>
    <scope>NUCLEOTIDE SEQUENCE [LARGE SCALE GENOMIC DNA]</scope>
    <source>
        <strain evidence="2 3">US6-1</strain>
    </source>
</reference>
<feature type="domain" description="NmrA-like" evidence="1">
    <location>
        <begin position="16"/>
        <end position="201"/>
    </location>
</feature>
<name>G6EH29_9SPHN</name>
<dbReference type="Gene3D" id="3.90.25.10">
    <property type="entry name" value="UDP-galactose 4-epimerase, domain 1"/>
    <property type="match status" value="1"/>
</dbReference>
<evidence type="ECO:0000313" key="2">
    <source>
        <dbReference type="EMBL" id="EHJ59318.1"/>
    </source>
</evidence>
<dbReference type="Proteomes" id="UP000004030">
    <property type="component" value="Unassembled WGS sequence"/>
</dbReference>
<dbReference type="InterPro" id="IPR008030">
    <property type="entry name" value="NmrA-like"/>
</dbReference>
<sequence length="264" mass="30068">MSADKDDELLALGAQEVFVGDLTDVDTYTRALEGCDAVYHVGPSGIAREKEYGFAMIEAAKRNGTRHVVMSSVYHTIIDIIQHRWKRDIEEKLFESGLSCTVLRPCDYMVVEHYVDFPWRTGVLPMFWSVRPDRRGSFIDIDDLTDVAAKVLTEGSKHYFANYELAGPDKLSPHEIATILSRVMGKAISLEEQTPEEFMKKNYGLVELNAKWRDHLDVFESISAWYSKYDFIGNSNVLEWLLGRPPTTFEAFARKILASRSGKE</sequence>
<dbReference type="AlphaFoldDB" id="G6EH29"/>
<gene>
    <name evidence="2" type="ORF">NSU_3650</name>
</gene>
<dbReference type="InterPro" id="IPR051604">
    <property type="entry name" value="Ergot_Alk_Oxidoreductase"/>
</dbReference>
<dbReference type="PANTHER" id="PTHR43162:SF1">
    <property type="entry name" value="PRESTALK A DIFFERENTIATION PROTEIN A"/>
    <property type="match status" value="1"/>
</dbReference>
<dbReference type="SUPFAM" id="SSF51735">
    <property type="entry name" value="NAD(P)-binding Rossmann-fold domains"/>
    <property type="match status" value="1"/>
</dbReference>
<keyword evidence="3" id="KW-1185">Reference proteome</keyword>
<dbReference type="Gene3D" id="3.40.50.720">
    <property type="entry name" value="NAD(P)-binding Rossmann-like Domain"/>
    <property type="match status" value="1"/>
</dbReference>
<evidence type="ECO:0000259" key="1">
    <source>
        <dbReference type="Pfam" id="PF05368"/>
    </source>
</evidence>
<accession>G6EH29</accession>
<evidence type="ECO:0000313" key="3">
    <source>
        <dbReference type="Proteomes" id="UP000004030"/>
    </source>
</evidence>
<dbReference type="PANTHER" id="PTHR43162">
    <property type="match status" value="1"/>
</dbReference>
<comment type="caution">
    <text evidence="2">The sequence shown here is derived from an EMBL/GenBank/DDBJ whole genome shotgun (WGS) entry which is preliminary data.</text>
</comment>
<protein>
    <recommendedName>
        <fullName evidence="1">NmrA-like domain-containing protein</fullName>
    </recommendedName>
</protein>
<dbReference type="eggNOG" id="COG0702">
    <property type="taxonomic scope" value="Bacteria"/>
</dbReference>
<dbReference type="PATRIC" id="fig|1088721.3.peg.3599"/>
<proteinExistence type="predicted"/>
<dbReference type="Pfam" id="PF05368">
    <property type="entry name" value="NmrA"/>
    <property type="match status" value="1"/>
</dbReference>
<organism evidence="2 3">
    <name type="scientific">Novosphingobium pentaromativorans US6-1</name>
    <dbReference type="NCBI Taxonomy" id="1088721"/>
    <lineage>
        <taxon>Bacteria</taxon>
        <taxon>Pseudomonadati</taxon>
        <taxon>Pseudomonadota</taxon>
        <taxon>Alphaproteobacteria</taxon>
        <taxon>Sphingomonadales</taxon>
        <taxon>Sphingomonadaceae</taxon>
        <taxon>Novosphingobium</taxon>
    </lineage>
</organism>